<keyword evidence="2" id="KW-1185">Reference proteome</keyword>
<name>A0ABN0HEB1_9LEPT</name>
<organism evidence="1 2">
    <name type="scientific">Leptospira licerasiae str. MMD4847</name>
    <dbReference type="NCBI Taxonomy" id="1049971"/>
    <lineage>
        <taxon>Bacteria</taxon>
        <taxon>Pseudomonadati</taxon>
        <taxon>Spirochaetota</taxon>
        <taxon>Spirochaetia</taxon>
        <taxon>Leptospirales</taxon>
        <taxon>Leptospiraceae</taxon>
        <taxon>Leptospira</taxon>
    </lineage>
</organism>
<dbReference type="RefSeq" id="WP_008589069.1">
    <property type="nucleotide sequence ID" value="NZ_AHOM02000001.1"/>
</dbReference>
<evidence type="ECO:0000313" key="1">
    <source>
        <dbReference type="EMBL" id="EJZ43957.1"/>
    </source>
</evidence>
<comment type="caution">
    <text evidence="1">The sequence shown here is derived from an EMBL/GenBank/DDBJ whole genome shotgun (WGS) entry which is preliminary data.</text>
</comment>
<dbReference type="Proteomes" id="UP000018720">
    <property type="component" value="Unassembled WGS sequence"/>
</dbReference>
<accession>A0ABN0HEB1</accession>
<dbReference type="InterPro" id="IPR025506">
    <property type="entry name" value="Abi_alpha"/>
</dbReference>
<sequence>MSELEEVAKAAAEASKFGTKALETTEKLLGFLSRVFAEPLEQVSGILGDRLKFLRWRRQVRIVDEVNALLKQRGIFDLRPLPVNLALTILENASMEENDEIQDIWNKLLANAMDPNFKNEIRTAYIDIIKSLSPLDARVLLAVFRNVNSFLPQQPLEFIGVTRKGIQAQLQIGQEEALLSIQNLFRVQCLALATDYAKFPVDEFSQIYAGGFDEFSLTLFGYRFVETCLG</sequence>
<protein>
    <submittedName>
        <fullName evidence="1">PF14337 domain protein</fullName>
    </submittedName>
</protein>
<proteinExistence type="predicted"/>
<gene>
    <name evidence="1" type="ORF">LEP1GSC178_2022</name>
</gene>
<evidence type="ECO:0000313" key="2">
    <source>
        <dbReference type="Proteomes" id="UP000018720"/>
    </source>
</evidence>
<dbReference type="EMBL" id="AHOM02000001">
    <property type="protein sequence ID" value="EJZ43957.1"/>
    <property type="molecule type" value="Genomic_DNA"/>
</dbReference>
<reference evidence="1 2" key="1">
    <citation type="submission" date="2012-08" db="EMBL/GenBank/DDBJ databases">
        <authorList>
            <person name="Harkins D.M."/>
            <person name="Durkin A.S."/>
            <person name="Selengut J.D."/>
            <person name="Sanka R."/>
            <person name="DePew J."/>
            <person name="Purushe J."/>
            <person name="Matthias M.A."/>
            <person name="Vinetz J.M."/>
            <person name="Sutton G.G."/>
            <person name="Nelson W.C."/>
            <person name="Fouts D.E."/>
        </authorList>
    </citation>
    <scope>NUCLEOTIDE SEQUENCE [LARGE SCALE GENOMIC DNA]</scope>
    <source>
        <strain evidence="1 2">MMD4847</strain>
    </source>
</reference>
<dbReference type="Pfam" id="PF14337">
    <property type="entry name" value="Abi_alpha"/>
    <property type="match status" value="1"/>
</dbReference>